<feature type="transmembrane region" description="Helical" evidence="5">
    <location>
        <begin position="118"/>
        <end position="136"/>
    </location>
</feature>
<feature type="transmembrane region" description="Helical" evidence="5">
    <location>
        <begin position="310"/>
        <end position="328"/>
    </location>
</feature>
<dbReference type="PROSITE" id="PS50850">
    <property type="entry name" value="MFS"/>
    <property type="match status" value="1"/>
</dbReference>
<feature type="transmembrane region" description="Helical" evidence="5">
    <location>
        <begin position="334"/>
        <end position="355"/>
    </location>
</feature>
<accession>A0A7J5C267</accession>
<feature type="transmembrane region" description="Helical" evidence="5">
    <location>
        <begin position="180"/>
        <end position="198"/>
    </location>
</feature>
<evidence type="ECO:0000313" key="8">
    <source>
        <dbReference type="Proteomes" id="UP000467240"/>
    </source>
</evidence>
<keyword evidence="4 5" id="KW-0472">Membrane</keyword>
<proteinExistence type="predicted"/>
<dbReference type="OrthoDB" id="5317164at2"/>
<feature type="transmembrane region" description="Helical" evidence="5">
    <location>
        <begin position="148"/>
        <end position="174"/>
    </location>
</feature>
<dbReference type="AlphaFoldDB" id="A0A7J5C267"/>
<comment type="subcellular location">
    <subcellularLocation>
        <location evidence="1">Cell membrane</location>
        <topology evidence="1">Multi-pass membrane protein</topology>
    </subcellularLocation>
</comment>
<evidence type="ECO:0000256" key="5">
    <source>
        <dbReference type="SAM" id="Phobius"/>
    </source>
</evidence>
<dbReference type="SUPFAM" id="SSF103473">
    <property type="entry name" value="MFS general substrate transporter"/>
    <property type="match status" value="1"/>
</dbReference>
<evidence type="ECO:0000256" key="1">
    <source>
        <dbReference type="ARBA" id="ARBA00004651"/>
    </source>
</evidence>
<dbReference type="Gene3D" id="1.20.1250.20">
    <property type="entry name" value="MFS general substrate transporter like domains"/>
    <property type="match status" value="1"/>
</dbReference>
<reference evidence="7 8" key="1">
    <citation type="submission" date="2019-09" db="EMBL/GenBank/DDBJ databases">
        <title>Phylogeny of genus Pseudoclavibacter and closely related genus.</title>
        <authorList>
            <person name="Li Y."/>
        </authorList>
    </citation>
    <scope>NUCLEOTIDE SEQUENCE [LARGE SCALE GENOMIC DNA]</scope>
    <source>
        <strain evidence="7 8">DSM 23821</strain>
    </source>
</reference>
<evidence type="ECO:0000256" key="2">
    <source>
        <dbReference type="ARBA" id="ARBA00022692"/>
    </source>
</evidence>
<dbReference type="CDD" id="cd17339">
    <property type="entry name" value="MFS_NIMT_CynX_like"/>
    <property type="match status" value="1"/>
</dbReference>
<evidence type="ECO:0000256" key="4">
    <source>
        <dbReference type="ARBA" id="ARBA00023136"/>
    </source>
</evidence>
<feature type="transmembrane region" description="Helical" evidence="5">
    <location>
        <begin position="400"/>
        <end position="418"/>
    </location>
</feature>
<keyword evidence="2 5" id="KW-0812">Transmembrane</keyword>
<feature type="transmembrane region" description="Helical" evidence="5">
    <location>
        <begin position="60"/>
        <end position="83"/>
    </location>
</feature>
<dbReference type="GO" id="GO:0022857">
    <property type="term" value="F:transmembrane transporter activity"/>
    <property type="evidence" value="ECO:0007669"/>
    <property type="project" value="InterPro"/>
</dbReference>
<feature type="transmembrane region" description="Helical" evidence="5">
    <location>
        <begin position="21"/>
        <end position="40"/>
    </location>
</feature>
<dbReference type="GO" id="GO:0005886">
    <property type="term" value="C:plasma membrane"/>
    <property type="evidence" value="ECO:0007669"/>
    <property type="project" value="UniProtKB-SubCell"/>
</dbReference>
<feature type="transmembrane region" description="Helical" evidence="5">
    <location>
        <begin position="375"/>
        <end position="394"/>
    </location>
</feature>
<feature type="transmembrane region" description="Helical" evidence="5">
    <location>
        <begin position="239"/>
        <end position="260"/>
    </location>
</feature>
<sequence length="433" mass="43939">MRMSKLSPATTHDPARAAVPLGPFAVVVSTLALLAVAACLRPPITSFGPVVSRVASETGLGAAELGLLGALPVIGFALVSPVVAPIARRFGDGRTVLVAIVVLVVGLGLRFLPSLASLWVGTALVGVGIAVGNVLLPALVKRGFPAHLALVTGLYTAVMGTFAALGSGLSVPIAEATGSWRLAIGCWIALAVVALVAWSARLRNDARSGAVAHRTRVAGAGRDAATDAMVERGARPPSVWASPTAWCVTAFMGLQSTGFYVTVTWLPSIEIASGVSERAAGWHLFLCQVVGIFAGLLVSTRLGRTTDQRAIAALAGVPLVVACIGLVFAPGAVVLWAVLIGITQGATLTIALALIGLRSASAADTARLSGMAQGVGYGLAALGPVVAGILHDVFGSWHPVLWFVVGATAVQSLAALGAGRPLTVGHERTEVRA</sequence>
<evidence type="ECO:0000256" key="3">
    <source>
        <dbReference type="ARBA" id="ARBA00022989"/>
    </source>
</evidence>
<dbReference type="InterPro" id="IPR052524">
    <property type="entry name" value="MFS_Cyanate_Porter"/>
</dbReference>
<keyword evidence="8" id="KW-1185">Reference proteome</keyword>
<dbReference type="Proteomes" id="UP000467240">
    <property type="component" value="Unassembled WGS sequence"/>
</dbReference>
<feature type="domain" description="Major facilitator superfamily (MFS) profile" evidence="6">
    <location>
        <begin position="15"/>
        <end position="424"/>
    </location>
</feature>
<feature type="transmembrane region" description="Helical" evidence="5">
    <location>
        <begin position="95"/>
        <end position="112"/>
    </location>
</feature>
<evidence type="ECO:0000313" key="7">
    <source>
        <dbReference type="EMBL" id="KAB1662605.1"/>
    </source>
</evidence>
<dbReference type="Pfam" id="PF07690">
    <property type="entry name" value="MFS_1"/>
    <property type="match status" value="1"/>
</dbReference>
<feature type="transmembrane region" description="Helical" evidence="5">
    <location>
        <begin position="280"/>
        <end position="298"/>
    </location>
</feature>
<organism evidence="7 8">
    <name type="scientific">Pseudoclavibacter chungangensis</name>
    <dbReference type="NCBI Taxonomy" id="587635"/>
    <lineage>
        <taxon>Bacteria</taxon>
        <taxon>Bacillati</taxon>
        <taxon>Actinomycetota</taxon>
        <taxon>Actinomycetes</taxon>
        <taxon>Micrococcales</taxon>
        <taxon>Microbacteriaceae</taxon>
        <taxon>Pseudoclavibacter</taxon>
    </lineage>
</organism>
<name>A0A7J5C267_9MICO</name>
<dbReference type="PANTHER" id="PTHR23523:SF2">
    <property type="entry name" value="2-NITROIMIDAZOLE TRANSPORTER"/>
    <property type="match status" value="1"/>
</dbReference>
<dbReference type="InterPro" id="IPR036259">
    <property type="entry name" value="MFS_trans_sf"/>
</dbReference>
<protein>
    <submittedName>
        <fullName evidence="7">MFS transporter</fullName>
    </submittedName>
</protein>
<gene>
    <name evidence="7" type="ORF">F8O01_01280</name>
</gene>
<dbReference type="PANTHER" id="PTHR23523">
    <property type="match status" value="1"/>
</dbReference>
<comment type="caution">
    <text evidence="7">The sequence shown here is derived from an EMBL/GenBank/DDBJ whole genome shotgun (WGS) entry which is preliminary data.</text>
</comment>
<dbReference type="InterPro" id="IPR020846">
    <property type="entry name" value="MFS_dom"/>
</dbReference>
<evidence type="ECO:0000259" key="6">
    <source>
        <dbReference type="PROSITE" id="PS50850"/>
    </source>
</evidence>
<dbReference type="EMBL" id="WBJZ01000001">
    <property type="protein sequence ID" value="KAB1662605.1"/>
    <property type="molecule type" value="Genomic_DNA"/>
</dbReference>
<keyword evidence="3 5" id="KW-1133">Transmembrane helix</keyword>
<dbReference type="InterPro" id="IPR011701">
    <property type="entry name" value="MFS"/>
</dbReference>